<evidence type="ECO:0000313" key="1">
    <source>
        <dbReference type="EMBL" id="WIA19577.1"/>
    </source>
</evidence>
<proteinExistence type="predicted"/>
<sequence length="508" mass="54495">MYHHTINASELLIAIWKNGAKLKTVDQLWQERLDQVLAMPEVLSGWGPEQRVQAEQLLCMLASLLAPLGPELCLPATPEGMRSGMKVLSLLYGSSYHSNVVIPFKPNREAGKAGLLVFEAEYMKSLEAVHRHMRQLGDSCPAGGSCEGDCMPELLMQEAMSGLQKIVVSSARISKCLALRCLKIAGPKIYKVGTQAAAAAPNTFPTSLAPEQPPGRFHFNQLKGTAPAAAAAGHRNPIQDHIGTVSGMAAPAAAGVVAPSGGIVVQQPNGARVLLHSEKARVGDGPATNHDDDSVIDEHVRQSLFSHHARPCKVPGSKAGHGQHGLPEVTELVHTCVDEHTLVETNVLLSSSSSSSSSSSTAFLYLPESLASNQGIEDASRQLYNGLQLLFEEVFSASVAAGAHMQQQLPQAPQFFVYFDPDRSAIAFNRGGQLWFNAAASPDLSNARNPRYADARFWFLVACHEVAHNKVQAHNSAFSDACAAIVLQFSTRFWAFAAKHCGYGLLVG</sequence>
<keyword evidence="2" id="KW-1185">Reference proteome</keyword>
<reference evidence="1 2" key="1">
    <citation type="submission" date="2023-05" db="EMBL/GenBank/DDBJ databases">
        <title>A 100% complete, gapless, phased diploid assembly of the Scenedesmus obliquus UTEX 3031 genome.</title>
        <authorList>
            <person name="Biondi T.C."/>
            <person name="Hanschen E.R."/>
            <person name="Kwon T."/>
            <person name="Eng W."/>
            <person name="Kruse C.P.S."/>
            <person name="Koehler S.I."/>
            <person name="Kunde Y."/>
            <person name="Gleasner C.D."/>
            <person name="You Mak K.T."/>
            <person name="Polle J."/>
            <person name="Hovde B.T."/>
            <person name="Starkenburg S.R."/>
        </authorList>
    </citation>
    <scope>NUCLEOTIDE SEQUENCE [LARGE SCALE GENOMIC DNA]</scope>
    <source>
        <strain evidence="1 2">DOE0152z</strain>
    </source>
</reference>
<protein>
    <recommendedName>
        <fullName evidence="3">WLM domain-containing protein</fullName>
    </recommendedName>
</protein>
<evidence type="ECO:0008006" key="3">
    <source>
        <dbReference type="Google" id="ProtNLM"/>
    </source>
</evidence>
<evidence type="ECO:0000313" key="2">
    <source>
        <dbReference type="Proteomes" id="UP001244341"/>
    </source>
</evidence>
<dbReference type="Proteomes" id="UP001244341">
    <property type="component" value="Chromosome 11b"/>
</dbReference>
<organism evidence="1 2">
    <name type="scientific">Tetradesmus obliquus</name>
    <name type="common">Green alga</name>
    <name type="synonym">Acutodesmus obliquus</name>
    <dbReference type="NCBI Taxonomy" id="3088"/>
    <lineage>
        <taxon>Eukaryota</taxon>
        <taxon>Viridiplantae</taxon>
        <taxon>Chlorophyta</taxon>
        <taxon>core chlorophytes</taxon>
        <taxon>Chlorophyceae</taxon>
        <taxon>CS clade</taxon>
        <taxon>Sphaeropleales</taxon>
        <taxon>Scenedesmaceae</taxon>
        <taxon>Tetradesmus</taxon>
    </lineage>
</organism>
<gene>
    <name evidence="1" type="ORF">OEZ85_005518</name>
</gene>
<name>A0ABY8UGX7_TETOB</name>
<dbReference type="EMBL" id="CP126218">
    <property type="protein sequence ID" value="WIA19577.1"/>
    <property type="molecule type" value="Genomic_DNA"/>
</dbReference>
<accession>A0ABY8UGX7</accession>